<dbReference type="GO" id="GO:0016787">
    <property type="term" value="F:hydrolase activity"/>
    <property type="evidence" value="ECO:0007669"/>
    <property type="project" value="UniProtKB-KW"/>
</dbReference>
<dbReference type="InterPro" id="IPR011234">
    <property type="entry name" value="Fumarylacetoacetase-like_C"/>
</dbReference>
<dbReference type="PANTHER" id="PTHR42796:SF4">
    <property type="entry name" value="FUMARYLACETOACETATE HYDROLASE DOMAIN-CONTAINING PROTEIN 2A"/>
    <property type="match status" value="1"/>
</dbReference>
<dbReference type="PANTHER" id="PTHR42796">
    <property type="entry name" value="FUMARYLACETOACETATE HYDROLASE DOMAIN-CONTAINING PROTEIN 2A-RELATED"/>
    <property type="match status" value="1"/>
</dbReference>
<comment type="similarity">
    <text evidence="1">Belongs to the FAH family.</text>
</comment>
<evidence type="ECO:0000259" key="3">
    <source>
        <dbReference type="Pfam" id="PF01557"/>
    </source>
</evidence>
<keyword evidence="5" id="KW-1185">Reference proteome</keyword>
<sequence>MRLASVSGRATVMRASGVGIDVATASGGRFGPSVAELYQQWSGFRQWVDSGGTAGAEEFAVDESRLGLVAPQPEQVFAIGLNYLDHAAESGMEAERDVVPPTFTKFVSSLAGPFTPLPLPSGAVDWEIELVAIIGEPADAVSVADAWSHVAGVCVGQDYSERTVQSAGPVPQFSLGKSYAGFGPIGPWLVTPDELPDRDDLELVCEINGEQVQKGRTSAMVWSLPELVSVLSAICPLRPGDVIFTGTPAGVGAARNPKRFLSPGDVVVSRIEGVGEIRQECRAAVPA</sequence>
<accession>A0ABP8RFV1</accession>
<dbReference type="SUPFAM" id="SSF56529">
    <property type="entry name" value="FAH"/>
    <property type="match status" value="1"/>
</dbReference>
<comment type="caution">
    <text evidence="4">The sequence shown here is derived from an EMBL/GenBank/DDBJ whole genome shotgun (WGS) entry which is preliminary data.</text>
</comment>
<dbReference type="InterPro" id="IPR051121">
    <property type="entry name" value="FAH"/>
</dbReference>
<name>A0ABP8RFV1_9PSEU</name>
<proteinExistence type="inferred from homology"/>
<evidence type="ECO:0000313" key="4">
    <source>
        <dbReference type="EMBL" id="GAA4537152.1"/>
    </source>
</evidence>
<reference evidence="5" key="1">
    <citation type="journal article" date="2019" name="Int. J. Syst. Evol. Microbiol.">
        <title>The Global Catalogue of Microorganisms (GCM) 10K type strain sequencing project: providing services to taxonomists for standard genome sequencing and annotation.</title>
        <authorList>
            <consortium name="The Broad Institute Genomics Platform"/>
            <consortium name="The Broad Institute Genome Sequencing Center for Infectious Disease"/>
            <person name="Wu L."/>
            <person name="Ma J."/>
        </authorList>
    </citation>
    <scope>NUCLEOTIDE SEQUENCE [LARGE SCALE GENOMIC DNA]</scope>
    <source>
        <strain evidence="5">JCM 17906</strain>
    </source>
</reference>
<evidence type="ECO:0000313" key="5">
    <source>
        <dbReference type="Proteomes" id="UP001501598"/>
    </source>
</evidence>
<protein>
    <submittedName>
        <fullName evidence="4">Fumarylacetoacetate hydrolase family protein</fullName>
    </submittedName>
</protein>
<dbReference type="Gene3D" id="3.90.850.10">
    <property type="entry name" value="Fumarylacetoacetase-like, C-terminal domain"/>
    <property type="match status" value="1"/>
</dbReference>
<keyword evidence="4" id="KW-0378">Hydrolase</keyword>
<gene>
    <name evidence="4" type="ORF">GCM10023175_05250</name>
</gene>
<keyword evidence="2" id="KW-0479">Metal-binding</keyword>
<evidence type="ECO:0000256" key="2">
    <source>
        <dbReference type="ARBA" id="ARBA00022723"/>
    </source>
</evidence>
<dbReference type="Proteomes" id="UP001501598">
    <property type="component" value="Unassembled WGS sequence"/>
</dbReference>
<dbReference type="EMBL" id="BAABGT010000009">
    <property type="protein sequence ID" value="GAA4537152.1"/>
    <property type="molecule type" value="Genomic_DNA"/>
</dbReference>
<evidence type="ECO:0000256" key="1">
    <source>
        <dbReference type="ARBA" id="ARBA00010211"/>
    </source>
</evidence>
<dbReference type="Pfam" id="PF01557">
    <property type="entry name" value="FAA_hydrolase"/>
    <property type="match status" value="1"/>
</dbReference>
<organism evidence="4 5">
    <name type="scientific">Pseudonocardia xishanensis</name>
    <dbReference type="NCBI Taxonomy" id="630995"/>
    <lineage>
        <taxon>Bacteria</taxon>
        <taxon>Bacillati</taxon>
        <taxon>Actinomycetota</taxon>
        <taxon>Actinomycetes</taxon>
        <taxon>Pseudonocardiales</taxon>
        <taxon>Pseudonocardiaceae</taxon>
        <taxon>Pseudonocardia</taxon>
    </lineage>
</organism>
<dbReference type="InterPro" id="IPR036663">
    <property type="entry name" value="Fumarylacetoacetase_C_sf"/>
</dbReference>
<feature type="domain" description="Fumarylacetoacetase-like C-terminal" evidence="3">
    <location>
        <begin position="76"/>
        <end position="280"/>
    </location>
</feature>